<dbReference type="EMBL" id="AP025028">
    <property type="protein sequence ID" value="BDA80626.1"/>
    <property type="molecule type" value="Genomic_DNA"/>
</dbReference>
<evidence type="ECO:0000313" key="2">
    <source>
        <dbReference type="EMBL" id="BDA80626.1"/>
    </source>
</evidence>
<keyword evidence="1" id="KW-1133">Transmembrane helix</keyword>
<gene>
    <name evidence="2" type="ORF">LPTSP3_g35560</name>
</gene>
<keyword evidence="1" id="KW-0812">Transmembrane</keyword>
<feature type="transmembrane region" description="Helical" evidence="1">
    <location>
        <begin position="38"/>
        <end position="61"/>
    </location>
</feature>
<organism evidence="2 3">
    <name type="scientific">Leptospira kobayashii</name>
    <dbReference type="NCBI Taxonomy" id="1917830"/>
    <lineage>
        <taxon>Bacteria</taxon>
        <taxon>Pseudomonadati</taxon>
        <taxon>Spirochaetota</taxon>
        <taxon>Spirochaetia</taxon>
        <taxon>Leptospirales</taxon>
        <taxon>Leptospiraceae</taxon>
        <taxon>Leptospira</taxon>
    </lineage>
</organism>
<feature type="transmembrane region" description="Helical" evidence="1">
    <location>
        <begin position="73"/>
        <end position="91"/>
    </location>
</feature>
<dbReference type="RefSeq" id="WP_109021650.1">
    <property type="nucleotide sequence ID" value="NZ_AP025028.1"/>
</dbReference>
<proteinExistence type="predicted"/>
<evidence type="ECO:0000313" key="3">
    <source>
        <dbReference type="Proteomes" id="UP000245263"/>
    </source>
</evidence>
<protein>
    <submittedName>
        <fullName evidence="2">Uncharacterized protein</fullName>
    </submittedName>
</protein>
<feature type="transmembrane region" description="Helical" evidence="1">
    <location>
        <begin position="97"/>
        <end position="121"/>
    </location>
</feature>
<dbReference type="Proteomes" id="UP000245263">
    <property type="component" value="Chromosome 1"/>
</dbReference>
<evidence type="ECO:0000256" key="1">
    <source>
        <dbReference type="SAM" id="Phobius"/>
    </source>
</evidence>
<accession>A0ABM7UNC7</accession>
<name>A0ABM7UNC7_9LEPT</name>
<keyword evidence="1" id="KW-0472">Membrane</keyword>
<sequence>MSAVFDFFQKIQKQILDLQNSIREFQESWDRFQKFWDLFFQIVPWEVLLLLVFSVILLSLFNSISPTTPKTNLTVSILLLCGIWGYLWSLFSETPNYGKILWICLYILLPLHAFGLGKFAYEKIRKKILAKKRIKPRDWEESLNQVSKDYNGLMALAHSKIDSAHENKSEIQSKISDLEKSISGIKSLLQ</sequence>
<reference evidence="2 3" key="1">
    <citation type="submission" date="2021-08" db="EMBL/GenBank/DDBJ databases">
        <title>Complete genome sequence of Leptospira kobayashii strain E30.</title>
        <authorList>
            <person name="Nakao R."/>
            <person name="Nakamura S."/>
            <person name="Masuzawa T."/>
            <person name="Koizumi N."/>
        </authorList>
    </citation>
    <scope>NUCLEOTIDE SEQUENCE [LARGE SCALE GENOMIC DNA]</scope>
    <source>
        <strain evidence="2 3">E30</strain>
    </source>
</reference>
<keyword evidence="3" id="KW-1185">Reference proteome</keyword>